<comment type="caution">
    <text evidence="1">The sequence shown here is derived from an EMBL/GenBank/DDBJ whole genome shotgun (WGS) entry which is preliminary data.</text>
</comment>
<evidence type="ECO:0000313" key="2">
    <source>
        <dbReference type="Proteomes" id="UP000308549"/>
    </source>
</evidence>
<accession>A0A4U0TR21</accession>
<name>A0A4U0TR21_9PEZI</name>
<reference evidence="1 2" key="1">
    <citation type="submission" date="2017-03" db="EMBL/GenBank/DDBJ databases">
        <title>Genomes of endolithic fungi from Antarctica.</title>
        <authorList>
            <person name="Coleine C."/>
            <person name="Masonjones S."/>
            <person name="Stajich J.E."/>
        </authorList>
    </citation>
    <scope>NUCLEOTIDE SEQUENCE [LARGE SCALE GENOMIC DNA]</scope>
    <source>
        <strain evidence="1 2">CCFEE 6315</strain>
    </source>
</reference>
<dbReference type="Proteomes" id="UP000308549">
    <property type="component" value="Unassembled WGS sequence"/>
</dbReference>
<evidence type="ECO:0000313" key="1">
    <source>
        <dbReference type="EMBL" id="TKA24601.1"/>
    </source>
</evidence>
<dbReference type="OrthoDB" id="3925547at2759"/>
<gene>
    <name evidence="1" type="ORF">B0A50_06361</name>
</gene>
<proteinExistence type="predicted"/>
<dbReference type="EMBL" id="NAJL01000042">
    <property type="protein sequence ID" value="TKA24601.1"/>
    <property type="molecule type" value="Genomic_DNA"/>
</dbReference>
<dbReference type="AlphaFoldDB" id="A0A4U0TR21"/>
<organism evidence="1 2">
    <name type="scientific">Salinomyces thailandicus</name>
    <dbReference type="NCBI Taxonomy" id="706561"/>
    <lineage>
        <taxon>Eukaryota</taxon>
        <taxon>Fungi</taxon>
        <taxon>Dikarya</taxon>
        <taxon>Ascomycota</taxon>
        <taxon>Pezizomycotina</taxon>
        <taxon>Dothideomycetes</taxon>
        <taxon>Dothideomycetidae</taxon>
        <taxon>Mycosphaerellales</taxon>
        <taxon>Teratosphaeriaceae</taxon>
        <taxon>Salinomyces</taxon>
    </lineage>
</organism>
<keyword evidence="2" id="KW-1185">Reference proteome</keyword>
<protein>
    <submittedName>
        <fullName evidence="1">Uncharacterized protein</fullName>
    </submittedName>
</protein>
<sequence>MRGIPSTTQSSLATVTSGPIEQQGVASTTTLIMLGHATITETVTAASTISATETESLTSTSTVALAAPRYSQVFGPKAGCTFTDDAPAQQLDDSITDSMEATQKCKDLCTQRAECSFVYIQHLFVDYGPTTPHYQCYFNDHPLDAAADLECGRNEGIWGEACGFDAMGRGLQFDYIKSLFQRLNRVRSDQG</sequence>